<dbReference type="SUPFAM" id="SSF52821">
    <property type="entry name" value="Rhodanese/Cell cycle control phosphatase"/>
    <property type="match status" value="1"/>
</dbReference>
<dbReference type="PANTHER" id="PTHR43031">
    <property type="entry name" value="FAD-DEPENDENT OXIDOREDUCTASE"/>
    <property type="match status" value="1"/>
</dbReference>
<dbReference type="PROSITE" id="PS50206">
    <property type="entry name" value="RHODANESE_3"/>
    <property type="match status" value="1"/>
</dbReference>
<comment type="caution">
    <text evidence="2">The sequence shown here is derived from an EMBL/GenBank/DDBJ whole genome shotgun (WGS) entry which is preliminary data.</text>
</comment>
<dbReference type="Gene3D" id="3.40.250.10">
    <property type="entry name" value="Rhodanese-like domain"/>
    <property type="match status" value="1"/>
</dbReference>
<protein>
    <submittedName>
        <fullName evidence="2">Rhodanese-related sulfurtransferase</fullName>
    </submittedName>
</protein>
<gene>
    <name evidence="2" type="ORF">EV201_2860</name>
</gene>
<dbReference type="InterPro" id="IPR001763">
    <property type="entry name" value="Rhodanese-like_dom"/>
</dbReference>
<reference evidence="2 3" key="1">
    <citation type="submission" date="2019-02" db="EMBL/GenBank/DDBJ databases">
        <title>Genomic Encyclopedia of Type Strains, Phase IV (KMG-IV): sequencing the most valuable type-strain genomes for metagenomic binning, comparative biology and taxonomic classification.</title>
        <authorList>
            <person name="Goeker M."/>
        </authorList>
    </citation>
    <scope>NUCLEOTIDE SEQUENCE [LARGE SCALE GENOMIC DNA]</scope>
    <source>
        <strain evidence="2 3">DSM 28825</strain>
    </source>
</reference>
<dbReference type="OrthoDB" id="1450994at2"/>
<dbReference type="Pfam" id="PF00581">
    <property type="entry name" value="Rhodanese"/>
    <property type="match status" value="1"/>
</dbReference>
<proteinExistence type="predicted"/>
<organism evidence="2 3">
    <name type="scientific">Ancylomarina subtilis</name>
    <dbReference type="NCBI Taxonomy" id="1639035"/>
    <lineage>
        <taxon>Bacteria</taxon>
        <taxon>Pseudomonadati</taxon>
        <taxon>Bacteroidota</taxon>
        <taxon>Bacteroidia</taxon>
        <taxon>Marinilabiliales</taxon>
        <taxon>Marinifilaceae</taxon>
        <taxon>Ancylomarina</taxon>
    </lineage>
</organism>
<name>A0A4Q7V938_9BACT</name>
<keyword evidence="3" id="KW-1185">Reference proteome</keyword>
<dbReference type="SMART" id="SM00450">
    <property type="entry name" value="RHOD"/>
    <property type="match status" value="1"/>
</dbReference>
<dbReference type="Proteomes" id="UP000293562">
    <property type="component" value="Unassembled WGS sequence"/>
</dbReference>
<dbReference type="InterPro" id="IPR036873">
    <property type="entry name" value="Rhodanese-like_dom_sf"/>
</dbReference>
<evidence type="ECO:0000313" key="3">
    <source>
        <dbReference type="Proteomes" id="UP000293562"/>
    </source>
</evidence>
<accession>A0A4Q7V938</accession>
<dbReference type="EMBL" id="SHKN01000003">
    <property type="protein sequence ID" value="RZT92384.1"/>
    <property type="molecule type" value="Genomic_DNA"/>
</dbReference>
<dbReference type="InterPro" id="IPR050229">
    <property type="entry name" value="GlpE_sulfurtransferase"/>
</dbReference>
<keyword evidence="2" id="KW-0808">Transferase</keyword>
<dbReference type="PANTHER" id="PTHR43031:SF17">
    <property type="entry name" value="SULFURTRANSFERASE YTWF-RELATED"/>
    <property type="match status" value="1"/>
</dbReference>
<evidence type="ECO:0000313" key="2">
    <source>
        <dbReference type="EMBL" id="RZT92384.1"/>
    </source>
</evidence>
<feature type="domain" description="Rhodanese" evidence="1">
    <location>
        <begin position="25"/>
        <end position="109"/>
    </location>
</feature>
<dbReference type="GO" id="GO:0016740">
    <property type="term" value="F:transferase activity"/>
    <property type="evidence" value="ECO:0007669"/>
    <property type="project" value="UniProtKB-KW"/>
</dbReference>
<dbReference type="RefSeq" id="WP_130308233.1">
    <property type="nucleotide sequence ID" value="NZ_SHKN01000003.1"/>
</dbReference>
<evidence type="ECO:0000259" key="1">
    <source>
        <dbReference type="PROSITE" id="PS50206"/>
    </source>
</evidence>
<dbReference type="AlphaFoldDB" id="A0A4Q7V938"/>
<sequence length="111" mass="12812">MLFFSNNNAPKTSYTPQELISEMEKRDDILLIDIRESHELAQGGIENAIHIPMGQIPEKMGTLPRDKDLVVFCHLGFRSKQVRNYLQKSGFHRTAHLKGGINRWHREVSVQ</sequence>